<dbReference type="REBASE" id="120879">
    <property type="entry name" value="Cri83A45McrBCP"/>
</dbReference>
<protein>
    <recommendedName>
        <fullName evidence="3">5-methylcytosine-specific restriction endonuclease system specificity protein McrC</fullName>
    </recommendedName>
</protein>
<dbReference type="PIRSF" id="PIRSF003109">
    <property type="entry name" value="McrC"/>
    <property type="match status" value="1"/>
</dbReference>
<proteinExistence type="predicted"/>
<reference evidence="1 2" key="1">
    <citation type="submission" date="2015-08" db="EMBL/GenBank/DDBJ databases">
        <authorList>
            <person name="Babu N.S."/>
            <person name="Beckwith C.J."/>
            <person name="Beseler K.G."/>
            <person name="Brison A."/>
            <person name="Carone J.V."/>
            <person name="Caskin T.P."/>
            <person name="Diamond M."/>
            <person name="Durham M.E."/>
            <person name="Foxe J.M."/>
            <person name="Go M."/>
            <person name="Henderson B.A."/>
            <person name="Jones I.B."/>
            <person name="McGettigan J.A."/>
            <person name="Micheletti S.J."/>
            <person name="Nasrallah M.E."/>
            <person name="Ortiz D."/>
            <person name="Piller C.R."/>
            <person name="Privatt S.R."/>
            <person name="Schneider S.L."/>
            <person name="Sharp S."/>
            <person name="Smith T.C."/>
            <person name="Stanton J.D."/>
            <person name="Ullery H.E."/>
            <person name="Wilson R.J."/>
            <person name="Serrano M.G."/>
            <person name="Buck G."/>
            <person name="Lee V."/>
            <person name="Wang Y."/>
            <person name="Carvalho R."/>
            <person name="Voegtly L."/>
            <person name="Shi R."/>
            <person name="Duckworth R."/>
            <person name="Johnson A."/>
            <person name="Loviza R."/>
            <person name="Walstead R."/>
            <person name="Shah Z."/>
            <person name="Kiflezghi M."/>
            <person name="Wade K."/>
            <person name="Ball S.L."/>
            <person name="Bradley K.W."/>
            <person name="Asai D.J."/>
            <person name="Bowman C.A."/>
            <person name="Russell D.A."/>
            <person name="Pope W.H."/>
            <person name="Jacobs-Sera D."/>
            <person name="Hendrix R.W."/>
            <person name="Hatfull G.F."/>
        </authorList>
    </citation>
    <scope>NUCLEOTIDE SEQUENCE [LARGE SCALE GENOMIC DNA]</scope>
    <source>
        <strain evidence="1 2">PUDD_83A45</strain>
    </source>
</reference>
<dbReference type="InterPro" id="IPR019292">
    <property type="entry name" value="McrC"/>
</dbReference>
<dbReference type="Proteomes" id="UP000060016">
    <property type="component" value="Chromosome"/>
</dbReference>
<name>A0A0K1RD15_9CORY</name>
<accession>A0A0K1RD15</accession>
<dbReference type="AlphaFoldDB" id="A0A0K1RD15"/>
<dbReference type="KEGG" id="crie:AK829_09375"/>
<evidence type="ECO:0000313" key="1">
    <source>
        <dbReference type="EMBL" id="AKV59320.1"/>
    </source>
</evidence>
<dbReference type="PATRIC" id="fig|156976.3.peg.1880"/>
<dbReference type="RefSeq" id="WP_052205603.1">
    <property type="nucleotide sequence ID" value="NZ_CP012342.1"/>
</dbReference>
<dbReference type="Pfam" id="PF10117">
    <property type="entry name" value="McrBC"/>
    <property type="match status" value="1"/>
</dbReference>
<dbReference type="PANTHER" id="PTHR38733">
    <property type="entry name" value="PROTEIN MCRC"/>
    <property type="match status" value="1"/>
</dbReference>
<organism evidence="1 2">
    <name type="scientific">Corynebacterium riegelii</name>
    <dbReference type="NCBI Taxonomy" id="156976"/>
    <lineage>
        <taxon>Bacteria</taxon>
        <taxon>Bacillati</taxon>
        <taxon>Actinomycetota</taxon>
        <taxon>Actinomycetes</taxon>
        <taxon>Mycobacteriales</taxon>
        <taxon>Corynebacteriaceae</taxon>
        <taxon>Corynebacterium</taxon>
    </lineage>
</organism>
<dbReference type="EMBL" id="CP012342">
    <property type="protein sequence ID" value="AKV59320.1"/>
    <property type="molecule type" value="Genomic_DNA"/>
</dbReference>
<evidence type="ECO:0008006" key="3">
    <source>
        <dbReference type="Google" id="ProtNLM"/>
    </source>
</evidence>
<dbReference type="PANTHER" id="PTHR38733:SF1">
    <property type="entry name" value="TYPE IV METHYL-DIRECTED RESTRICTION ENZYME ECOKMCRBC"/>
    <property type="match status" value="1"/>
</dbReference>
<dbReference type="InterPro" id="IPR014407">
    <property type="entry name" value="McrC_bac"/>
</dbReference>
<sequence length="346" mass="39599">MSETSVLIGNVYVMMAYAFRSVHHREAALRGEIEFDHLHELLAHLIGSETSRQVRRGLHKQYVLHEEELTTVRGKIDVNRSVMRNATSRGRLVCLFDEFSEDTQHNRAVKSALNTLIQHGSVTQERKRFLKRLISHFAGVSDVPLRIVDWNSLPYQRTNSSYRALIQYCQFLAEGLLPSDEPGESLLTWATDDSLNDLFERFVREYFAVHYPQLNSRASNVVWSVDDGLELPSQLPAMRTDVTLTDRQRTLIIDTKLYSSPLQLGRWGKASLHSGNLYQLFTYVKNADTMQDGSVSGLLLYAKTTAQEHPDLDTRIQGNRIRATTLDLTLPWPEVRQTLDAIVDLW</sequence>
<keyword evidence="2" id="KW-1185">Reference proteome</keyword>
<evidence type="ECO:0000313" key="2">
    <source>
        <dbReference type="Proteomes" id="UP000060016"/>
    </source>
</evidence>
<gene>
    <name evidence="1" type="ORF">AK829_09375</name>
</gene>
<dbReference type="GO" id="GO:0009307">
    <property type="term" value="P:DNA restriction-modification system"/>
    <property type="evidence" value="ECO:0007669"/>
    <property type="project" value="InterPro"/>
</dbReference>